<evidence type="ECO:0000256" key="1">
    <source>
        <dbReference type="SAM" id="SignalP"/>
    </source>
</evidence>
<accession>A0AAQ3N952</accession>
<feature type="chain" id="PRO_5043024720" evidence="1">
    <location>
        <begin position="23"/>
        <end position="113"/>
    </location>
</feature>
<evidence type="ECO:0000313" key="2">
    <source>
        <dbReference type="EMBL" id="WVZ05036.1"/>
    </source>
</evidence>
<dbReference type="Proteomes" id="UP001374535">
    <property type="component" value="Chromosome 6"/>
</dbReference>
<dbReference type="EMBL" id="CP144695">
    <property type="protein sequence ID" value="WVZ05036.1"/>
    <property type="molecule type" value="Genomic_DNA"/>
</dbReference>
<feature type="signal peptide" evidence="1">
    <location>
        <begin position="1"/>
        <end position="22"/>
    </location>
</feature>
<gene>
    <name evidence="2" type="ORF">V8G54_018382</name>
</gene>
<sequence>PKASLFSLPLQFFSAQLSLVCSFSLSRQNNFLTKTTLLAGCNEPMNFLQNSISYSTHKSIGLLLYIEDITDWSGSYFSLLVLEPALRSKEWWGKHSKYCMGHPKLLFSYEDIC</sequence>
<evidence type="ECO:0000313" key="3">
    <source>
        <dbReference type="Proteomes" id="UP001374535"/>
    </source>
</evidence>
<keyword evidence="3" id="KW-1185">Reference proteome</keyword>
<protein>
    <submittedName>
        <fullName evidence="2">Uncharacterized protein</fullName>
    </submittedName>
</protein>
<feature type="non-terminal residue" evidence="2">
    <location>
        <position position="1"/>
    </location>
</feature>
<keyword evidence="1" id="KW-0732">Signal</keyword>
<proteinExistence type="predicted"/>
<name>A0AAQ3N952_VIGMU</name>
<dbReference type="AlphaFoldDB" id="A0AAQ3N952"/>
<reference evidence="2 3" key="1">
    <citation type="journal article" date="2023" name="Life. Sci Alliance">
        <title>Evolutionary insights into 3D genome organization and epigenetic landscape of Vigna mungo.</title>
        <authorList>
            <person name="Junaid A."/>
            <person name="Singh B."/>
            <person name="Bhatia S."/>
        </authorList>
    </citation>
    <scope>NUCLEOTIDE SEQUENCE [LARGE SCALE GENOMIC DNA]</scope>
    <source>
        <strain evidence="2">Urdbean</strain>
    </source>
</reference>
<organism evidence="2 3">
    <name type="scientific">Vigna mungo</name>
    <name type="common">Black gram</name>
    <name type="synonym">Phaseolus mungo</name>
    <dbReference type="NCBI Taxonomy" id="3915"/>
    <lineage>
        <taxon>Eukaryota</taxon>
        <taxon>Viridiplantae</taxon>
        <taxon>Streptophyta</taxon>
        <taxon>Embryophyta</taxon>
        <taxon>Tracheophyta</taxon>
        <taxon>Spermatophyta</taxon>
        <taxon>Magnoliopsida</taxon>
        <taxon>eudicotyledons</taxon>
        <taxon>Gunneridae</taxon>
        <taxon>Pentapetalae</taxon>
        <taxon>rosids</taxon>
        <taxon>fabids</taxon>
        <taxon>Fabales</taxon>
        <taxon>Fabaceae</taxon>
        <taxon>Papilionoideae</taxon>
        <taxon>50 kb inversion clade</taxon>
        <taxon>NPAAA clade</taxon>
        <taxon>indigoferoid/millettioid clade</taxon>
        <taxon>Phaseoleae</taxon>
        <taxon>Vigna</taxon>
    </lineage>
</organism>